<dbReference type="CDD" id="cd00084">
    <property type="entry name" value="HMG-box_SF"/>
    <property type="match status" value="1"/>
</dbReference>
<dbReference type="PANTHER" id="PTHR45623">
    <property type="entry name" value="CHROMODOMAIN-HELICASE-DNA-BINDING PROTEIN 3-RELATED-RELATED"/>
    <property type="match status" value="1"/>
</dbReference>
<keyword evidence="3" id="KW-0597">Phosphoprotein</keyword>
<dbReference type="SUPFAM" id="SSF54160">
    <property type="entry name" value="Chromo domain-like"/>
    <property type="match status" value="2"/>
</dbReference>
<dbReference type="Pfam" id="PF00385">
    <property type="entry name" value="Chromo"/>
    <property type="match status" value="1"/>
</dbReference>
<protein>
    <submittedName>
        <fullName evidence="23">Chromodomain helicase DNA binding protein 3</fullName>
    </submittedName>
</protein>
<dbReference type="Pfam" id="PF00176">
    <property type="entry name" value="SNF2-rel_dom"/>
    <property type="match status" value="1"/>
</dbReference>
<feature type="region of interest" description="Disordered" evidence="18">
    <location>
        <begin position="461"/>
        <end position="488"/>
    </location>
</feature>
<evidence type="ECO:0000313" key="23">
    <source>
        <dbReference type="Ensembl" id="ENSCSEP00000007044.1"/>
    </source>
</evidence>
<evidence type="ECO:0000256" key="11">
    <source>
        <dbReference type="ARBA" id="ARBA00022853"/>
    </source>
</evidence>
<dbReference type="InterPro" id="IPR036910">
    <property type="entry name" value="HMG_box_dom_sf"/>
</dbReference>
<feature type="region of interest" description="Disordered" evidence="18">
    <location>
        <begin position="1"/>
        <end position="66"/>
    </location>
</feature>
<dbReference type="PROSITE" id="PS50016">
    <property type="entry name" value="ZF_PHD_2"/>
    <property type="match status" value="2"/>
</dbReference>
<dbReference type="PROSITE" id="PS51192">
    <property type="entry name" value="HELICASE_ATP_BIND_1"/>
    <property type="match status" value="1"/>
</dbReference>
<evidence type="ECO:0000256" key="5">
    <source>
        <dbReference type="ARBA" id="ARBA00022737"/>
    </source>
</evidence>
<dbReference type="GeneTree" id="ENSGT00940000158001"/>
<keyword evidence="7 17" id="KW-0863">Zinc-finger</keyword>
<dbReference type="Gene3D" id="3.40.50.300">
    <property type="entry name" value="P-loop containing nucleotide triphosphate hydrolases"/>
    <property type="match status" value="1"/>
</dbReference>
<evidence type="ECO:0000256" key="1">
    <source>
        <dbReference type="ARBA" id="ARBA00004123"/>
    </source>
</evidence>
<dbReference type="Proteomes" id="UP000265120">
    <property type="component" value="Chromosome 1"/>
</dbReference>
<dbReference type="FunFam" id="1.10.10.60:FF:000037">
    <property type="entry name" value="chromodomain-helicase-DNA-binding protein 3 isoform X1"/>
    <property type="match status" value="1"/>
</dbReference>
<dbReference type="InterPro" id="IPR023780">
    <property type="entry name" value="Chromo_domain"/>
</dbReference>
<evidence type="ECO:0000259" key="22">
    <source>
        <dbReference type="PROSITE" id="PS51194"/>
    </source>
</evidence>
<dbReference type="Pfam" id="PF06461">
    <property type="entry name" value="CHDII_SANT-like"/>
    <property type="match status" value="1"/>
</dbReference>
<comment type="similarity">
    <text evidence="2">Belongs to the SNF2/RAD54 helicase family.</text>
</comment>
<dbReference type="InterPro" id="IPR013083">
    <property type="entry name" value="Znf_RING/FYVE/PHD"/>
</dbReference>
<feature type="compositionally biased region" description="Polar residues" evidence="18">
    <location>
        <begin position="1398"/>
        <end position="1422"/>
    </location>
</feature>
<evidence type="ECO:0000256" key="9">
    <source>
        <dbReference type="ARBA" id="ARBA00022833"/>
    </source>
</evidence>
<dbReference type="InterPro" id="IPR001965">
    <property type="entry name" value="Znf_PHD"/>
</dbReference>
<comment type="subcellular location">
    <subcellularLocation>
        <location evidence="1">Nucleus</location>
    </subcellularLocation>
</comment>
<dbReference type="Pfam" id="PF00628">
    <property type="entry name" value="PHD"/>
    <property type="match status" value="2"/>
</dbReference>
<dbReference type="GO" id="GO:0003682">
    <property type="term" value="F:chromatin binding"/>
    <property type="evidence" value="ECO:0007669"/>
    <property type="project" value="TreeGrafter"/>
</dbReference>
<dbReference type="Gene3D" id="1.10.10.60">
    <property type="entry name" value="Homeodomain-like"/>
    <property type="match status" value="1"/>
</dbReference>
<dbReference type="GO" id="GO:0005524">
    <property type="term" value="F:ATP binding"/>
    <property type="evidence" value="ECO:0007669"/>
    <property type="project" value="UniProtKB-KW"/>
</dbReference>
<evidence type="ECO:0000256" key="6">
    <source>
        <dbReference type="ARBA" id="ARBA00022741"/>
    </source>
</evidence>
<reference evidence="23" key="2">
    <citation type="submission" date="2025-08" db="UniProtKB">
        <authorList>
            <consortium name="Ensembl"/>
        </authorList>
    </citation>
    <scope>IDENTIFICATION</scope>
</reference>
<dbReference type="PROSITE" id="PS50013">
    <property type="entry name" value="CHROMO_2"/>
    <property type="match status" value="1"/>
</dbReference>
<dbReference type="FunFam" id="3.40.50.300:FF:000015">
    <property type="entry name" value="chromodomain-helicase-DNA-binding protein 9 isoform X1"/>
    <property type="match status" value="1"/>
</dbReference>
<dbReference type="PANTHER" id="PTHR45623:SF9">
    <property type="entry name" value="CHROMODOMAIN-HELICASE-DNA-BINDING PROTEIN 3"/>
    <property type="match status" value="1"/>
</dbReference>
<dbReference type="SMART" id="SM01146">
    <property type="entry name" value="DUF1086"/>
    <property type="match status" value="1"/>
</dbReference>
<dbReference type="Gene3D" id="3.40.50.10810">
    <property type="entry name" value="Tandem AAA-ATPase domain"/>
    <property type="match status" value="1"/>
</dbReference>
<evidence type="ECO:0000256" key="12">
    <source>
        <dbReference type="ARBA" id="ARBA00023015"/>
    </source>
</evidence>
<dbReference type="Pfam" id="PF00271">
    <property type="entry name" value="Helicase_C"/>
    <property type="match status" value="1"/>
</dbReference>
<dbReference type="FunFam" id="2.40.50.40:FF:000017">
    <property type="entry name" value="chromodomain-helicase-DNA-binding protein 3 isoform X3"/>
    <property type="match status" value="1"/>
</dbReference>
<dbReference type="InterPro" id="IPR000953">
    <property type="entry name" value="Chromo/chromo_shadow_dom"/>
</dbReference>
<dbReference type="GO" id="GO:0016581">
    <property type="term" value="C:NuRD complex"/>
    <property type="evidence" value="ECO:0007669"/>
    <property type="project" value="TreeGrafter"/>
</dbReference>
<keyword evidence="4" id="KW-0479">Metal-binding</keyword>
<evidence type="ECO:0000256" key="18">
    <source>
        <dbReference type="SAM" id="MobiDB-lite"/>
    </source>
</evidence>
<keyword evidence="10" id="KW-0067">ATP-binding</keyword>
<dbReference type="OMA" id="CKEGGWL"/>
<feature type="region of interest" description="Disordered" evidence="18">
    <location>
        <begin position="1395"/>
        <end position="1427"/>
    </location>
</feature>
<proteinExistence type="inferred from homology"/>
<dbReference type="GO" id="GO:0008270">
    <property type="term" value="F:zinc ion binding"/>
    <property type="evidence" value="ECO:0007669"/>
    <property type="project" value="UniProtKB-KW"/>
</dbReference>
<dbReference type="FunFam" id="2.40.50.40:FF:000003">
    <property type="entry name" value="chromodomain-helicase-DNA-binding protein 3 isoform X1"/>
    <property type="match status" value="1"/>
</dbReference>
<dbReference type="CDD" id="cd18662">
    <property type="entry name" value="CD2_tandem_CHD3-4_like"/>
    <property type="match status" value="1"/>
</dbReference>
<keyword evidence="13" id="KW-0238">DNA-binding</keyword>
<keyword evidence="11" id="KW-0156">Chromatin regulator</keyword>
<dbReference type="InterPro" id="IPR027417">
    <property type="entry name" value="P-loop_NTPase"/>
</dbReference>
<keyword evidence="14" id="KW-0804">Transcription</keyword>
<dbReference type="InterPro" id="IPR019786">
    <property type="entry name" value="Zinc_finger_PHD-type_CS"/>
</dbReference>
<feature type="compositionally biased region" description="Basic residues" evidence="18">
    <location>
        <begin position="26"/>
        <end position="44"/>
    </location>
</feature>
<feature type="compositionally biased region" description="Pro residues" evidence="18">
    <location>
        <begin position="394"/>
        <end position="416"/>
    </location>
</feature>
<dbReference type="PROSITE" id="PS51194">
    <property type="entry name" value="HELICASE_CTER"/>
    <property type="match status" value="1"/>
</dbReference>
<dbReference type="Gene3D" id="2.40.50.40">
    <property type="match status" value="1"/>
</dbReference>
<dbReference type="PROSITE" id="PS01359">
    <property type="entry name" value="ZF_PHD_1"/>
    <property type="match status" value="2"/>
</dbReference>
<dbReference type="GO" id="GO:0003677">
    <property type="term" value="F:DNA binding"/>
    <property type="evidence" value="ECO:0007669"/>
    <property type="project" value="UniProtKB-KW"/>
</dbReference>
<feature type="region of interest" description="Disordered" evidence="18">
    <location>
        <begin position="1729"/>
        <end position="1763"/>
    </location>
</feature>
<evidence type="ECO:0000259" key="20">
    <source>
        <dbReference type="PROSITE" id="PS50016"/>
    </source>
</evidence>
<evidence type="ECO:0000256" key="7">
    <source>
        <dbReference type="ARBA" id="ARBA00022771"/>
    </source>
</evidence>
<dbReference type="InterPro" id="IPR016197">
    <property type="entry name" value="Chromo-like_dom_sf"/>
</dbReference>
<evidence type="ECO:0000256" key="3">
    <source>
        <dbReference type="ARBA" id="ARBA00022553"/>
    </source>
</evidence>
<evidence type="ECO:0000256" key="4">
    <source>
        <dbReference type="ARBA" id="ARBA00022723"/>
    </source>
</evidence>
<organism evidence="23 24">
    <name type="scientific">Cynoglossus semilaevis</name>
    <name type="common">Tongue sole</name>
    <dbReference type="NCBI Taxonomy" id="244447"/>
    <lineage>
        <taxon>Eukaryota</taxon>
        <taxon>Metazoa</taxon>
        <taxon>Chordata</taxon>
        <taxon>Craniata</taxon>
        <taxon>Vertebrata</taxon>
        <taxon>Euteleostomi</taxon>
        <taxon>Actinopterygii</taxon>
        <taxon>Neopterygii</taxon>
        <taxon>Teleostei</taxon>
        <taxon>Neoteleostei</taxon>
        <taxon>Acanthomorphata</taxon>
        <taxon>Carangaria</taxon>
        <taxon>Pleuronectiformes</taxon>
        <taxon>Pleuronectoidei</taxon>
        <taxon>Cynoglossidae</taxon>
        <taxon>Cynoglossinae</taxon>
        <taxon>Cynoglossus</taxon>
    </lineage>
</organism>
<dbReference type="CDD" id="cd18667">
    <property type="entry name" value="CD1_tandem_CHD3-4_like"/>
    <property type="match status" value="1"/>
</dbReference>
<reference evidence="23" key="3">
    <citation type="submission" date="2025-09" db="UniProtKB">
        <authorList>
            <consortium name="Ensembl"/>
        </authorList>
    </citation>
    <scope>IDENTIFICATION</scope>
</reference>
<feature type="domain" description="PHD-type" evidence="20">
    <location>
        <begin position="330"/>
        <end position="377"/>
    </location>
</feature>
<evidence type="ECO:0000256" key="8">
    <source>
        <dbReference type="ARBA" id="ARBA00022801"/>
    </source>
</evidence>
<dbReference type="InterPro" id="IPR001650">
    <property type="entry name" value="Helicase_C-like"/>
</dbReference>
<dbReference type="Gene3D" id="3.30.40.10">
    <property type="entry name" value="Zinc/RING finger domain, C3HC4 (zinc finger)"/>
    <property type="match status" value="2"/>
</dbReference>
<dbReference type="CDD" id="cd15532">
    <property type="entry name" value="PHD2_CHD_II"/>
    <property type="match status" value="1"/>
</dbReference>
<feature type="domain" description="PHD-type" evidence="20">
    <location>
        <begin position="241"/>
        <end position="288"/>
    </location>
</feature>
<evidence type="ECO:0000256" key="13">
    <source>
        <dbReference type="ARBA" id="ARBA00023125"/>
    </source>
</evidence>
<feature type="region of interest" description="Disordered" evidence="18">
    <location>
        <begin position="394"/>
        <end position="418"/>
    </location>
</feature>
<feature type="compositionally biased region" description="Polar residues" evidence="18">
    <location>
        <begin position="1735"/>
        <end position="1744"/>
    </location>
</feature>
<evidence type="ECO:0000313" key="24">
    <source>
        <dbReference type="Proteomes" id="UP000265120"/>
    </source>
</evidence>
<evidence type="ECO:0000256" key="15">
    <source>
        <dbReference type="ARBA" id="ARBA00023242"/>
    </source>
</evidence>
<dbReference type="PROSITE" id="PS00690">
    <property type="entry name" value="DEAH_ATP_HELICASE"/>
    <property type="match status" value="1"/>
</dbReference>
<dbReference type="SMART" id="SM00298">
    <property type="entry name" value="CHROMO"/>
    <property type="match status" value="2"/>
</dbReference>
<name>A0A3P8UYW4_CYNSE</name>
<feature type="domain" description="Chromo" evidence="19">
    <location>
        <begin position="509"/>
        <end position="542"/>
    </location>
</feature>
<evidence type="ECO:0000256" key="17">
    <source>
        <dbReference type="PROSITE-ProRule" id="PRU00146"/>
    </source>
</evidence>
<dbReference type="Gene3D" id="1.10.30.10">
    <property type="entry name" value="High mobility group box domain"/>
    <property type="match status" value="1"/>
</dbReference>
<feature type="region of interest" description="Disordered" evidence="18">
    <location>
        <begin position="1215"/>
        <end position="1267"/>
    </location>
</feature>
<keyword evidence="15" id="KW-0539">Nucleus</keyword>
<feature type="region of interest" description="Disordered" evidence="18">
    <location>
        <begin position="1494"/>
        <end position="1524"/>
    </location>
</feature>
<dbReference type="InterPro" id="IPR011011">
    <property type="entry name" value="Znf_FYVE_PHD"/>
</dbReference>
<sequence>ERDSDRERDYGENSDSLASDYGSGEKKKKKKHKEKKERKTKKKKKDDGDRDSKQKNSAQLAKEWGLEDVDHTFTEEDYRELTNYKAFSQFMRPMIAKKNPKIPMSKMMTILGAKWREFSSNNPFKGNAAAIAAAAAAAAIAVAEQVSAATASPEPPPQPPPIRKAKTKEGKGPGYKKRSKSPRVSDKKKALAKAKKMAPIRIKLSPIGAKRKKSCSVTFFFSFRLPAPGEEEGEGYETDHQDYCEVCQQGGEIILCDTCPRAYHLVCLEPELDKAPEGKWSCPHCEKEGIQWEAKDEDFEDFEEDSEDRVISDVGVGVPTGADEEDDDHMEFCRVCKDGGELLCCDTCTSSYHIHCLNPPLPEIPNGEWLCPRCMCPPIKGRVQKILHWRWGEPPPPIPVPPPPDAPPDAPPPPPMKGRAEREFFVKLVAQSYWHCTWITELQLEIFHSVMYRNYQRKTDMDEPPSLDYGSGGEDENGGGKSEKRRAKDPEYAIMEDKYYKYGIKAEWMMIHRIINHSVDKKGTYHYLVKWRDLTYDQCTWERDDMDIPDFAIYRANYWRHRLKFLMSSGLKSSGPPSFQPTIKYEEQPDFVTSTGGTLHLYQLEGLNWLRFSWAQGTDTILADEMGLGKTIQTIVFLYSLFKEGHTKGPFLVSAPLSTIINWEREFEMWAPDFYVVTYTGDKDSRAIIRENEFSFDDTAVKGGKKAFKMRREAPIKFHVLLTSYELVTIDQTALKSIDWACLVVDEAHRLKNNQSKFFRRLNDYKIDHKLLLTGTPLQNNLEELFHLLNFLTPNRFNNLEGFLEEFADISKEDQIKKLHDLLGPHMLRRLKADVFKNMPAKTELIVRVELSPMQKKYYKLILTKNFEALNSKGGGNQVSLLNIMMDLKKCCNHPYLFPVASMEAQKTPSGAYEGSALTKASGKLMLLQKMLRKLKEQGHRVLVFSQMTKMLDLLEDFLDYEGYKYERIDGGITGALRQEAIDRFNAPGACQFCFLLSTRAGGLGINLATADTVVIFDSDWNPHNDIQAFSRAHRIGQANKVMIYRFVTRASVEERITQVAKRKMMLTHLVVRPGLGSKAGSMTKQELDDILKFGTEELFKDEGEGDKVEDEGSVIHYDSTAIERLLDRSQDATDDSDVQNMNEYLSSFKVAQYMVREEDKIEEIEREIIKQEENVDPDYWEKLLRHHYEQQQEDLASKLGKGKRNRKPVNYNDAAQEDQEWHADISDNQSEYSVGSEEEDDDFDDRPEGRRQSRRQLRNDKDKPLPPLLARVGGNLEVLGFNTRQRKAFLNAVMRWGMPSQDAFSSHWLVRDLRIKTEREFKAYVSLFMRHLCEPVADGAETFADGVPREGLCRQPVLTRIGVMSLVKKKIQEFEHINGRWSLPELKPEVIVDKSSSRASSPTVKTTTTTPDASYNNTPCTSKPGKETISQRPVYHVQHSPLKPLLLDNNKLVEEKKGDKEKQEEASTEVEVKKGVLADGCFYCVAEEVKGEKDAGKEAKAAREEVPPPPPPPKGNVVKPHSDRPRFMFNIADGGFTELHTLWQNEERAAISSGKMNEIWHRRHDFWLLAGIVIHGYARWQDIQNDPQFAIVNEPFKSQANKGNFLEMKNKFLARRFKLLEQALVIEEQLRRAAYLNMTQDPSHPAMALNARFAEVECLAESHQHLSKESLAGNKPANAVLHKVLNQLEELLSDMKADVTRLPATLSRVPPIAARLQMSERSILSRLASKGTETHTPSVSVDTHLNKTPFGTITPHPHPPHT</sequence>
<dbReference type="FunFam" id="3.40.50.10810:FF:000001">
    <property type="entry name" value="chromodomain-helicase-DNA-binding protein 3 isoform X1"/>
    <property type="match status" value="1"/>
</dbReference>
<dbReference type="SMART" id="SM00490">
    <property type="entry name" value="HELICc"/>
    <property type="match status" value="1"/>
</dbReference>
<comment type="catalytic activity">
    <reaction evidence="16">
        <text>ATP + H2O = ADP + phosphate + H(+)</text>
        <dbReference type="Rhea" id="RHEA:13065"/>
        <dbReference type="ChEBI" id="CHEBI:15377"/>
        <dbReference type="ChEBI" id="CHEBI:15378"/>
        <dbReference type="ChEBI" id="CHEBI:30616"/>
        <dbReference type="ChEBI" id="CHEBI:43474"/>
        <dbReference type="ChEBI" id="CHEBI:456216"/>
    </reaction>
</comment>
<dbReference type="InterPro" id="IPR014001">
    <property type="entry name" value="Helicase_ATP-bd"/>
</dbReference>
<dbReference type="Ensembl" id="ENSCSET00000007119.1">
    <property type="protein sequence ID" value="ENSCSEP00000007044.1"/>
    <property type="gene ID" value="ENSCSEG00000004489.1"/>
</dbReference>
<evidence type="ECO:0000259" key="21">
    <source>
        <dbReference type="PROSITE" id="PS51192"/>
    </source>
</evidence>
<dbReference type="GO" id="GO:0140658">
    <property type="term" value="F:ATP-dependent chromatin remodeler activity"/>
    <property type="evidence" value="ECO:0007669"/>
    <property type="project" value="TreeGrafter"/>
</dbReference>
<evidence type="ECO:0000256" key="10">
    <source>
        <dbReference type="ARBA" id="ARBA00022840"/>
    </source>
</evidence>
<accession>A0A3P8UYW4</accession>
<evidence type="ECO:0000256" key="2">
    <source>
        <dbReference type="ARBA" id="ARBA00007025"/>
    </source>
</evidence>
<dbReference type="SMART" id="SM00249">
    <property type="entry name" value="PHD"/>
    <property type="match status" value="2"/>
</dbReference>
<dbReference type="InterPro" id="IPR000330">
    <property type="entry name" value="SNF2_N"/>
</dbReference>
<dbReference type="FunFam" id="3.30.40.10:FF:000011">
    <property type="entry name" value="chromodomain-helicase-DNA-binding protein 4 isoform X1"/>
    <property type="match status" value="1"/>
</dbReference>
<dbReference type="SUPFAM" id="SSF52540">
    <property type="entry name" value="P-loop containing nucleoside triphosphate hydrolases"/>
    <property type="match status" value="2"/>
</dbReference>
<feature type="compositionally biased region" description="Basic and acidic residues" evidence="18">
    <location>
        <begin position="1494"/>
        <end position="1507"/>
    </location>
</feature>
<feature type="domain" description="Helicase C-terminal" evidence="22">
    <location>
        <begin position="927"/>
        <end position="1092"/>
    </location>
</feature>
<dbReference type="CDD" id="cd18793">
    <property type="entry name" value="SF2_C_SNF"/>
    <property type="match status" value="1"/>
</dbReference>
<keyword evidence="12" id="KW-0805">Transcription regulation</keyword>
<dbReference type="SMART" id="SM01147">
    <property type="entry name" value="DUF1087"/>
    <property type="match status" value="1"/>
</dbReference>
<reference evidence="23 24" key="1">
    <citation type="journal article" date="2014" name="Nat. Genet.">
        <title>Whole-genome sequence of a flatfish provides insights into ZW sex chromosome evolution and adaptation to a benthic lifestyle.</title>
        <authorList>
            <person name="Chen S."/>
            <person name="Zhang G."/>
            <person name="Shao C."/>
            <person name="Huang Q."/>
            <person name="Liu G."/>
            <person name="Zhang P."/>
            <person name="Song W."/>
            <person name="An N."/>
            <person name="Chalopin D."/>
            <person name="Volff J.N."/>
            <person name="Hong Y."/>
            <person name="Li Q."/>
            <person name="Sha Z."/>
            <person name="Zhou H."/>
            <person name="Xie M."/>
            <person name="Yu Q."/>
            <person name="Liu Y."/>
            <person name="Xiang H."/>
            <person name="Wang N."/>
            <person name="Wu K."/>
            <person name="Yang C."/>
            <person name="Zhou Q."/>
            <person name="Liao X."/>
            <person name="Yang L."/>
            <person name="Hu Q."/>
            <person name="Zhang J."/>
            <person name="Meng L."/>
            <person name="Jin L."/>
            <person name="Tian Y."/>
            <person name="Lian J."/>
            <person name="Yang J."/>
            <person name="Miao G."/>
            <person name="Liu S."/>
            <person name="Liang Z."/>
            <person name="Yan F."/>
            <person name="Li Y."/>
            <person name="Sun B."/>
            <person name="Zhang H."/>
            <person name="Zhang J."/>
            <person name="Zhu Y."/>
            <person name="Du M."/>
            <person name="Zhao Y."/>
            <person name="Schartl M."/>
            <person name="Tang Q."/>
            <person name="Wang J."/>
        </authorList>
    </citation>
    <scope>NUCLEOTIDE SEQUENCE</scope>
</reference>
<dbReference type="InterPro" id="IPR002464">
    <property type="entry name" value="DNA/RNA_helicase_DEAH_CS"/>
</dbReference>
<dbReference type="InterPro" id="IPR038718">
    <property type="entry name" value="SNF2-like_sf"/>
</dbReference>
<dbReference type="InterPro" id="IPR012957">
    <property type="entry name" value="CHD_C2"/>
</dbReference>
<feature type="region of interest" description="Disordered" evidence="18">
    <location>
        <begin position="149"/>
        <end position="190"/>
    </location>
</feature>
<dbReference type="Pfam" id="PF08074">
    <property type="entry name" value="CHDCT2"/>
    <property type="match status" value="1"/>
</dbReference>
<feature type="compositionally biased region" description="Basic and acidic residues" evidence="18">
    <location>
        <begin position="1247"/>
        <end position="1265"/>
    </location>
</feature>
<keyword evidence="5" id="KW-0677">Repeat</keyword>
<dbReference type="SUPFAM" id="SSF57903">
    <property type="entry name" value="FYVE/PHD zinc finger"/>
    <property type="match status" value="2"/>
</dbReference>
<dbReference type="Pfam" id="PF06465">
    <property type="entry name" value="DUF1087"/>
    <property type="match status" value="1"/>
</dbReference>
<feature type="compositionally biased region" description="Pro residues" evidence="18">
    <location>
        <begin position="153"/>
        <end position="162"/>
    </location>
</feature>
<dbReference type="SMART" id="SM00487">
    <property type="entry name" value="DEXDc"/>
    <property type="match status" value="1"/>
</dbReference>
<dbReference type="InterPro" id="IPR049730">
    <property type="entry name" value="SNF2/RAD54-like_C"/>
</dbReference>
<dbReference type="InterPro" id="IPR009462">
    <property type="entry name" value="CHD_II_SANT-like"/>
</dbReference>
<dbReference type="FunFam" id="3.30.40.10:FF:000001">
    <property type="entry name" value="chromodomain-helicase-DNA-binding protein 3 isoform X1"/>
    <property type="match status" value="1"/>
</dbReference>
<dbReference type="InterPro" id="IPR009463">
    <property type="entry name" value="DUF1087"/>
</dbReference>
<dbReference type="GO" id="GO:0016887">
    <property type="term" value="F:ATP hydrolysis activity"/>
    <property type="evidence" value="ECO:0007669"/>
    <property type="project" value="TreeGrafter"/>
</dbReference>
<feature type="compositionally biased region" description="Basic and acidic residues" evidence="18">
    <location>
        <begin position="45"/>
        <end position="54"/>
    </location>
</feature>
<keyword evidence="8" id="KW-0378">Hydrolase</keyword>
<dbReference type="InterPro" id="IPR019787">
    <property type="entry name" value="Znf_PHD-finger"/>
</dbReference>
<keyword evidence="24" id="KW-1185">Reference proteome</keyword>
<feature type="domain" description="Helicase ATP-binding" evidence="21">
    <location>
        <begin position="611"/>
        <end position="795"/>
    </location>
</feature>
<dbReference type="CDD" id="cd15531">
    <property type="entry name" value="PHD1_CHD_II"/>
    <property type="match status" value="1"/>
</dbReference>
<dbReference type="SUPFAM" id="SSF47095">
    <property type="entry name" value="HMG-box"/>
    <property type="match status" value="1"/>
</dbReference>
<dbReference type="GO" id="GO:0042393">
    <property type="term" value="F:histone binding"/>
    <property type="evidence" value="ECO:0007669"/>
    <property type="project" value="TreeGrafter"/>
</dbReference>
<dbReference type="InterPro" id="IPR012958">
    <property type="entry name" value="CHD_N"/>
</dbReference>
<evidence type="ECO:0000259" key="19">
    <source>
        <dbReference type="PROSITE" id="PS50013"/>
    </source>
</evidence>
<evidence type="ECO:0000256" key="16">
    <source>
        <dbReference type="ARBA" id="ARBA00049360"/>
    </source>
</evidence>
<evidence type="ECO:0000256" key="14">
    <source>
        <dbReference type="ARBA" id="ARBA00023163"/>
    </source>
</evidence>
<feature type="compositionally biased region" description="Acidic residues" evidence="18">
    <location>
        <begin position="1237"/>
        <end position="1246"/>
    </location>
</feature>
<dbReference type="Pfam" id="PF08073">
    <property type="entry name" value="CHDNT"/>
    <property type="match status" value="1"/>
</dbReference>
<feature type="compositionally biased region" description="Basic and acidic residues" evidence="18">
    <location>
        <begin position="1"/>
        <end position="11"/>
    </location>
</feature>
<keyword evidence="6" id="KW-0547">Nucleotide-binding</keyword>
<keyword evidence="9" id="KW-0862">Zinc</keyword>